<accession>A0A448YRI2</accession>
<dbReference type="GO" id="GO:0042393">
    <property type="term" value="F:histone binding"/>
    <property type="evidence" value="ECO:0007669"/>
    <property type="project" value="TreeGrafter"/>
</dbReference>
<dbReference type="Proteomes" id="UP000290900">
    <property type="component" value="Unassembled WGS sequence"/>
</dbReference>
<dbReference type="PROSITE" id="PS50090">
    <property type="entry name" value="MYB_LIKE"/>
    <property type="match status" value="1"/>
</dbReference>
<dbReference type="InterPro" id="IPR009057">
    <property type="entry name" value="Homeodomain-like_sf"/>
</dbReference>
<dbReference type="Gene3D" id="1.10.10.10">
    <property type="entry name" value="Winged helix-like DNA-binding domain superfamily/Winged helix DNA-binding domain"/>
    <property type="match status" value="1"/>
</dbReference>
<dbReference type="GO" id="GO:0016514">
    <property type="term" value="C:SWI/SNF complex"/>
    <property type="evidence" value="ECO:0007669"/>
    <property type="project" value="TreeGrafter"/>
</dbReference>
<dbReference type="InterPro" id="IPR032451">
    <property type="entry name" value="SMARCC_C"/>
</dbReference>
<dbReference type="PANTHER" id="PTHR12802">
    <property type="entry name" value="SWI/SNF COMPLEX-RELATED"/>
    <property type="match status" value="1"/>
</dbReference>
<feature type="domain" description="SWIRM" evidence="7">
    <location>
        <begin position="82"/>
        <end position="179"/>
    </location>
</feature>
<dbReference type="Pfam" id="PF04433">
    <property type="entry name" value="SWIRM"/>
    <property type="match status" value="1"/>
</dbReference>
<dbReference type="InParanoid" id="A0A448YRI2"/>
<reference evidence="9 10" key="1">
    <citation type="submission" date="2018-12" db="EMBL/GenBank/DDBJ databases">
        <authorList>
            <person name="Tiukova I."/>
            <person name="Dainat J."/>
        </authorList>
    </citation>
    <scope>NUCLEOTIDE SEQUENCE [LARGE SCALE GENOMIC DNA]</scope>
</reference>
<evidence type="ECO:0000259" key="6">
    <source>
        <dbReference type="PROSITE" id="PS50090"/>
    </source>
</evidence>
<dbReference type="FunCoup" id="A0A448YRI2">
    <property type="interactions" value="525"/>
</dbReference>
<gene>
    <name evidence="9" type="ORF">BRENAR_LOCUS4251</name>
</gene>
<dbReference type="PANTHER" id="PTHR12802:SF150">
    <property type="entry name" value="CHROMATIN STRUCTURE-REMODELING COMPLEX PROTEIN RSC8"/>
    <property type="match status" value="1"/>
</dbReference>
<keyword evidence="2" id="KW-0238">DNA-binding</keyword>
<sequence>MSEAETSERGAPTDASSPTGQSERGSTPLGATPGETGTEEGSGSPEKHEEQKITMVKSDVVAKIKKLEEDAQKYVAKQSKPVIIPSYSKWFDMNKIHEIEKRSLPEFFAGESRFKTSKVYKDMRDFMINTYRLNPLEYLSVTAARRNLAGDVATIMRIHGFLTKWGLINYQIDPKTKPFKMGPQYTGHFQITLDKPSGFEPYLPENAEIVVDGKGEKENPEGTTAQEASGEPPKKKSKNSVTAVKEEFSDKLTTNEIPLNLELRHNIYDSTQDAFTLRSEETNKNNKLAGIKQLYCSITGNDITETRYHNLKNKQNISSRAFEDGQFPSTFKSADFVQLDKIQASSDSRAWSDQEILLLLEAIEMYGDNWNSICGHVGSRTKEQCIAKFIQLPIEDRYLEKQLSKKTYLKFLEQLKTTGGEYQKNGASDVISGVHQTLNQLLSSVDPAAAEQFKNDEDVSKVAKAAFGALIGNADAKSHLEHEKEDRLISSILELSLKKFEIKMEELKSLESQMLDEKRSLALEKHNLLIDRLSLRKQAHVVRAKLIKASDLGATDEGLQLCEEAVLEANRAPRIIVSKKNELIAATADQEDEDVPDGDKDIEQNDTIQPISALEPQKYAMWSA</sequence>
<evidence type="ECO:0000259" key="8">
    <source>
        <dbReference type="PROSITE" id="PS51293"/>
    </source>
</evidence>
<dbReference type="Pfam" id="PF00249">
    <property type="entry name" value="Myb_DNA-binding"/>
    <property type="match status" value="1"/>
</dbReference>
<keyword evidence="4" id="KW-0539">Nucleus</keyword>
<feature type="domain" description="Myb-like" evidence="6">
    <location>
        <begin position="343"/>
        <end position="393"/>
    </location>
</feature>
<dbReference type="InterPro" id="IPR036388">
    <property type="entry name" value="WH-like_DNA-bd_sf"/>
</dbReference>
<feature type="region of interest" description="Disordered" evidence="5">
    <location>
        <begin position="1"/>
        <end position="54"/>
    </location>
</feature>
<evidence type="ECO:0000256" key="2">
    <source>
        <dbReference type="ARBA" id="ARBA00023125"/>
    </source>
</evidence>
<feature type="domain" description="SANT" evidence="8">
    <location>
        <begin position="346"/>
        <end position="397"/>
    </location>
</feature>
<dbReference type="CDD" id="cd00167">
    <property type="entry name" value="SANT"/>
    <property type="match status" value="1"/>
</dbReference>
<dbReference type="GO" id="GO:0006338">
    <property type="term" value="P:chromatin remodeling"/>
    <property type="evidence" value="ECO:0007669"/>
    <property type="project" value="UniProtKB-ARBA"/>
</dbReference>
<dbReference type="GO" id="GO:0045893">
    <property type="term" value="P:positive regulation of DNA-templated transcription"/>
    <property type="evidence" value="ECO:0007669"/>
    <property type="project" value="TreeGrafter"/>
</dbReference>
<feature type="region of interest" description="Disordered" evidence="5">
    <location>
        <begin position="215"/>
        <end position="240"/>
    </location>
</feature>
<organism evidence="9 10">
    <name type="scientific">Brettanomyces naardenensis</name>
    <name type="common">Yeast</name>
    <dbReference type="NCBI Taxonomy" id="13370"/>
    <lineage>
        <taxon>Eukaryota</taxon>
        <taxon>Fungi</taxon>
        <taxon>Dikarya</taxon>
        <taxon>Ascomycota</taxon>
        <taxon>Saccharomycotina</taxon>
        <taxon>Pichiomycetes</taxon>
        <taxon>Pichiales</taxon>
        <taxon>Pichiaceae</taxon>
        <taxon>Brettanomyces</taxon>
    </lineage>
</organism>
<evidence type="ECO:0000256" key="3">
    <source>
        <dbReference type="ARBA" id="ARBA00023163"/>
    </source>
</evidence>
<dbReference type="FunFam" id="1.10.10.60:FF:000014">
    <property type="entry name" value="SWI/SNF complex subunit SMARCC2 isoform C"/>
    <property type="match status" value="1"/>
</dbReference>
<dbReference type="InterPro" id="IPR017884">
    <property type="entry name" value="SANT_dom"/>
</dbReference>
<dbReference type="OrthoDB" id="118550at2759"/>
<dbReference type="InterPro" id="IPR007526">
    <property type="entry name" value="SWIRM"/>
</dbReference>
<evidence type="ECO:0000256" key="5">
    <source>
        <dbReference type="SAM" id="MobiDB-lite"/>
    </source>
</evidence>
<feature type="compositionally biased region" description="Polar residues" evidence="5">
    <location>
        <begin position="14"/>
        <end position="25"/>
    </location>
</feature>
<dbReference type="Gene3D" id="1.10.10.60">
    <property type="entry name" value="Homeodomain-like"/>
    <property type="match status" value="1"/>
</dbReference>
<dbReference type="STRING" id="13370.A0A448YRI2"/>
<protein>
    <submittedName>
        <fullName evidence="9">DEKNAAC104681</fullName>
    </submittedName>
</protein>
<feature type="compositionally biased region" description="Low complexity" evidence="5">
    <location>
        <begin position="32"/>
        <end position="44"/>
    </location>
</feature>
<dbReference type="SMART" id="SM00717">
    <property type="entry name" value="SANT"/>
    <property type="match status" value="1"/>
</dbReference>
<dbReference type="PROSITE" id="PS50934">
    <property type="entry name" value="SWIRM"/>
    <property type="match status" value="1"/>
</dbReference>
<proteinExistence type="predicted"/>
<dbReference type="Pfam" id="PF16495">
    <property type="entry name" value="SWIRM-assoc_1"/>
    <property type="match status" value="1"/>
</dbReference>
<dbReference type="PROSITE" id="PS51293">
    <property type="entry name" value="SANT"/>
    <property type="match status" value="1"/>
</dbReference>
<dbReference type="AlphaFoldDB" id="A0A448YRI2"/>
<evidence type="ECO:0000256" key="4">
    <source>
        <dbReference type="ARBA" id="ARBA00023242"/>
    </source>
</evidence>
<dbReference type="InterPro" id="IPR001005">
    <property type="entry name" value="SANT/Myb"/>
</dbReference>
<keyword evidence="3" id="KW-0804">Transcription</keyword>
<evidence type="ECO:0000313" key="9">
    <source>
        <dbReference type="EMBL" id="VEU23521.1"/>
    </source>
</evidence>
<feature type="region of interest" description="Disordered" evidence="5">
    <location>
        <begin position="587"/>
        <end position="610"/>
    </location>
</feature>
<dbReference type="SUPFAM" id="SSF46689">
    <property type="entry name" value="Homeodomain-like"/>
    <property type="match status" value="2"/>
</dbReference>
<evidence type="ECO:0000313" key="10">
    <source>
        <dbReference type="Proteomes" id="UP000290900"/>
    </source>
</evidence>
<keyword evidence="10" id="KW-1185">Reference proteome</keyword>
<dbReference type="GO" id="GO:0003677">
    <property type="term" value="F:DNA binding"/>
    <property type="evidence" value="ECO:0007669"/>
    <property type="project" value="UniProtKB-KW"/>
</dbReference>
<keyword evidence="1" id="KW-0805">Transcription regulation</keyword>
<dbReference type="FunFam" id="1.10.10.10:FF:000020">
    <property type="entry name" value="SWI/SNF complex subunit SMARCC2 isoform c"/>
    <property type="match status" value="1"/>
</dbReference>
<evidence type="ECO:0000259" key="7">
    <source>
        <dbReference type="PROSITE" id="PS50934"/>
    </source>
</evidence>
<name>A0A448YRI2_BRENA</name>
<dbReference type="EMBL" id="CAACVR010000045">
    <property type="protein sequence ID" value="VEU23521.1"/>
    <property type="molecule type" value="Genomic_DNA"/>
</dbReference>
<evidence type="ECO:0000256" key="1">
    <source>
        <dbReference type="ARBA" id="ARBA00023015"/>
    </source>
</evidence>